<evidence type="ECO:0000256" key="8">
    <source>
        <dbReference type="PIRSR" id="PIRSR016262-3"/>
    </source>
</evidence>
<dbReference type="EC" id="2.3.1.181" evidence="5"/>
<feature type="binding site" evidence="7">
    <location>
        <begin position="227"/>
        <end position="229"/>
    </location>
    <ligand>
        <name>substrate</name>
    </ligand>
</feature>
<reference evidence="11" key="1">
    <citation type="journal article" date="2015" name="J. Biotechnol.">
        <title>The structure of the Cyberlindnera jadinii genome and its relation to Candida utilis analyzed by the occurrence of single nucleotide polymorphisms.</title>
        <authorList>
            <person name="Rupp O."/>
            <person name="Brinkrolf K."/>
            <person name="Buerth C."/>
            <person name="Kunigo M."/>
            <person name="Schneider J."/>
            <person name="Jaenicke S."/>
            <person name="Goesmann A."/>
            <person name="Puehler A."/>
            <person name="Jaeger K.-E."/>
            <person name="Ernst J.F."/>
        </authorList>
    </citation>
    <scope>NUCLEOTIDE SEQUENCE [LARGE SCALE GENOMIC DNA]</scope>
    <source>
        <strain evidence="11">ATCC 18201 / CBS 1600 / BCRC 20928 / JCM 3617 / NBRC 0987 / NRRL Y-1542</strain>
    </source>
</reference>
<dbReference type="InterPro" id="IPR004143">
    <property type="entry name" value="BPL_LPL_catalytic"/>
</dbReference>
<feature type="domain" description="BPL/LPL catalytic" evidence="9">
    <location>
        <begin position="101"/>
        <end position="287"/>
    </location>
</feature>
<dbReference type="NCBIfam" id="TIGR00214">
    <property type="entry name" value="lipB"/>
    <property type="match status" value="1"/>
</dbReference>
<dbReference type="InterPro" id="IPR045864">
    <property type="entry name" value="aa-tRNA-synth_II/BPL/LPL"/>
</dbReference>
<dbReference type="PIRSF" id="PIRSF016262">
    <property type="entry name" value="LPLase"/>
    <property type="match status" value="1"/>
</dbReference>
<evidence type="ECO:0000256" key="7">
    <source>
        <dbReference type="PIRSR" id="PIRSR016262-2"/>
    </source>
</evidence>
<dbReference type="GO" id="GO:0033819">
    <property type="term" value="F:lipoyl(octanoyl) transferase activity"/>
    <property type="evidence" value="ECO:0007669"/>
    <property type="project" value="UniProtKB-EC"/>
</dbReference>
<dbReference type="PANTHER" id="PTHR10993">
    <property type="entry name" value="OCTANOYLTRANSFERASE"/>
    <property type="match status" value="1"/>
</dbReference>
<name>A0A0H5CEL4_CYBJN</name>
<keyword evidence="4 5" id="KW-0012">Acyltransferase</keyword>
<comment type="pathway">
    <text evidence="1 5">Protein modification; protein lipoylation via endogenous pathway; protein N(6)-(lipoyl)lysine from octanoyl-[acyl-carrier-protein]: step 1/2.</text>
</comment>
<dbReference type="Pfam" id="PF21948">
    <property type="entry name" value="LplA-B_cat"/>
    <property type="match status" value="1"/>
</dbReference>
<dbReference type="Proteomes" id="UP000038830">
    <property type="component" value="Unassembled WGS sequence"/>
</dbReference>
<dbReference type="PROSITE" id="PS01313">
    <property type="entry name" value="LIPB"/>
    <property type="match status" value="1"/>
</dbReference>
<dbReference type="SUPFAM" id="SSF55681">
    <property type="entry name" value="Class II aaRS and biotin synthetases"/>
    <property type="match status" value="1"/>
</dbReference>
<evidence type="ECO:0000256" key="3">
    <source>
        <dbReference type="ARBA" id="ARBA00022679"/>
    </source>
</evidence>
<evidence type="ECO:0000256" key="2">
    <source>
        <dbReference type="ARBA" id="ARBA00007907"/>
    </source>
</evidence>
<protein>
    <recommendedName>
        <fullName evidence="5">Octanoyltransferase</fullName>
        <ecNumber evidence="5">2.3.1.181</ecNumber>
    </recommendedName>
</protein>
<comment type="catalytic activity">
    <reaction evidence="5">
        <text>octanoyl-[ACP] + L-lysyl-[protein] = N(6)-octanoyl-L-lysyl-[protein] + holo-[ACP] + H(+)</text>
        <dbReference type="Rhea" id="RHEA:17665"/>
        <dbReference type="Rhea" id="RHEA-COMP:9636"/>
        <dbReference type="Rhea" id="RHEA-COMP:9685"/>
        <dbReference type="Rhea" id="RHEA-COMP:9752"/>
        <dbReference type="Rhea" id="RHEA-COMP:9928"/>
        <dbReference type="ChEBI" id="CHEBI:15378"/>
        <dbReference type="ChEBI" id="CHEBI:29969"/>
        <dbReference type="ChEBI" id="CHEBI:64479"/>
        <dbReference type="ChEBI" id="CHEBI:78463"/>
        <dbReference type="ChEBI" id="CHEBI:78809"/>
        <dbReference type="EC" id="2.3.1.181"/>
    </reaction>
</comment>
<sequence>MTTTNCLRRAFSTTGRRFTSDGSKCLKFTPNKPSATTLRHLNFTKPLSYTKGQLIQEQFKEANVEFKKMMRKIGAKKREMESKNLVMNDYEAELLTNIVSMKPSPTLLSFQFEPVLTGGRREKNRLTSDDISKLESMGYDFVQTNRGGEITFHNNGQLVVYPIFDLQDFDHLTIRCFVSKLEDAIIETLKTFGVHGEKTSNTGVWVDDATKISSIGLSVSRSVTSHGVSINVCNEIPQLEQTTGFVFCGLPGKTQTSMSLQLGEDVKVDDVSKEFARQLAKQLNIQTIESIDLEDLEVD</sequence>
<evidence type="ECO:0000256" key="1">
    <source>
        <dbReference type="ARBA" id="ARBA00004821"/>
    </source>
</evidence>
<dbReference type="InterPro" id="IPR000544">
    <property type="entry name" value="Octanoyltransferase"/>
</dbReference>
<gene>
    <name evidence="10" type="primary">LAB2</name>
    <name evidence="10" type="ORF">BN1211_3531</name>
</gene>
<feature type="site" description="Lowers pKa of active site Cys" evidence="8">
    <location>
        <position position="211"/>
    </location>
</feature>
<comment type="function">
    <text evidence="5">Catalyzes the transfer of endogenously produced octanoic acid from octanoyl-acyl-carrier-protein onto the lipoyl domains of lipoate-dependent enzymes. Lipoyl-ACP can also act as a substrate although octanoyl-ACP is likely to be the physiological substrate.</text>
</comment>
<evidence type="ECO:0000313" key="10">
    <source>
        <dbReference type="EMBL" id="CEP23034.1"/>
    </source>
</evidence>
<evidence type="ECO:0000256" key="6">
    <source>
        <dbReference type="PIRSR" id="PIRSR016262-1"/>
    </source>
</evidence>
<dbReference type="PROSITE" id="PS51733">
    <property type="entry name" value="BPL_LPL_CATALYTIC"/>
    <property type="match status" value="1"/>
</dbReference>
<dbReference type="GO" id="GO:0009249">
    <property type="term" value="P:protein lipoylation"/>
    <property type="evidence" value="ECO:0007669"/>
    <property type="project" value="InterPro"/>
</dbReference>
<evidence type="ECO:0000256" key="4">
    <source>
        <dbReference type="ARBA" id="ARBA00023315"/>
    </source>
</evidence>
<accession>A0A0H5CEL4</accession>
<dbReference type="UniPathway" id="UPA00538">
    <property type="reaction ID" value="UER00592"/>
</dbReference>
<keyword evidence="3 5" id="KW-0808">Transferase</keyword>
<feature type="binding site" evidence="7">
    <location>
        <begin position="214"/>
        <end position="216"/>
    </location>
    <ligand>
        <name>substrate</name>
    </ligand>
</feature>
<dbReference type="PANTHER" id="PTHR10993:SF7">
    <property type="entry name" value="LIPOYLTRANSFERASE 2, MITOCHONDRIAL-RELATED"/>
    <property type="match status" value="1"/>
</dbReference>
<dbReference type="CDD" id="cd16444">
    <property type="entry name" value="LipB"/>
    <property type="match status" value="1"/>
</dbReference>
<dbReference type="EMBL" id="CDQK01000004">
    <property type="protein sequence ID" value="CEP23034.1"/>
    <property type="molecule type" value="Genomic_DNA"/>
</dbReference>
<evidence type="ECO:0000256" key="5">
    <source>
        <dbReference type="PIRNR" id="PIRNR016262"/>
    </source>
</evidence>
<dbReference type="InterPro" id="IPR020605">
    <property type="entry name" value="Octanoyltransferase_CS"/>
</dbReference>
<dbReference type="Gene3D" id="3.30.930.10">
    <property type="entry name" value="Bira Bifunctional Protein, Domain 2"/>
    <property type="match status" value="1"/>
</dbReference>
<feature type="active site" description="Acyl-thioester intermediate" evidence="6">
    <location>
        <position position="248"/>
    </location>
</feature>
<evidence type="ECO:0000259" key="9">
    <source>
        <dbReference type="PROSITE" id="PS51733"/>
    </source>
</evidence>
<evidence type="ECO:0000313" key="11">
    <source>
        <dbReference type="Proteomes" id="UP000038830"/>
    </source>
</evidence>
<organism evidence="10 11">
    <name type="scientific">Cyberlindnera jadinii (strain ATCC 18201 / CBS 1600 / BCRC 20928 / JCM 3617 / NBRC 0987 / NRRL Y-1542)</name>
    <name type="common">Torula yeast</name>
    <name type="synonym">Candida utilis</name>
    <dbReference type="NCBI Taxonomy" id="983966"/>
    <lineage>
        <taxon>Eukaryota</taxon>
        <taxon>Fungi</taxon>
        <taxon>Dikarya</taxon>
        <taxon>Ascomycota</taxon>
        <taxon>Saccharomycotina</taxon>
        <taxon>Saccharomycetes</taxon>
        <taxon>Phaffomycetales</taxon>
        <taxon>Phaffomycetaceae</taxon>
        <taxon>Cyberlindnera</taxon>
    </lineage>
</organism>
<proteinExistence type="inferred from homology"/>
<comment type="similarity">
    <text evidence="2 5">Belongs to the LipB family.</text>
</comment>
<dbReference type="AlphaFoldDB" id="A0A0H5CEL4"/>
<feature type="binding site" evidence="7">
    <location>
        <begin position="146"/>
        <end position="153"/>
    </location>
    <ligand>
        <name>substrate</name>
    </ligand>
</feature>